<evidence type="ECO:0000259" key="9">
    <source>
        <dbReference type="PROSITE" id="PS51030"/>
    </source>
</evidence>
<evidence type="ECO:0000256" key="3">
    <source>
        <dbReference type="ARBA" id="ARBA00022833"/>
    </source>
</evidence>
<keyword evidence="10" id="KW-1185">Reference proteome</keyword>
<dbReference type="Proteomes" id="UP000887575">
    <property type="component" value="Unassembled WGS sequence"/>
</dbReference>
<dbReference type="GO" id="GO:0000981">
    <property type="term" value="F:DNA-binding transcription factor activity, RNA polymerase II-specific"/>
    <property type="evidence" value="ECO:0007669"/>
    <property type="project" value="TreeGrafter"/>
</dbReference>
<dbReference type="AlphaFoldDB" id="A0AAF3J8S1"/>
<dbReference type="PRINTS" id="PR00047">
    <property type="entry name" value="STROIDFINGER"/>
</dbReference>
<dbReference type="CDD" id="cd06916">
    <property type="entry name" value="NR_DBD_like"/>
    <property type="match status" value="1"/>
</dbReference>
<evidence type="ECO:0000256" key="1">
    <source>
        <dbReference type="ARBA" id="ARBA00022723"/>
    </source>
</evidence>
<dbReference type="Pfam" id="PF00105">
    <property type="entry name" value="zf-C4"/>
    <property type="match status" value="1"/>
</dbReference>
<keyword evidence="5" id="KW-0238">DNA-binding</keyword>
<evidence type="ECO:0000313" key="11">
    <source>
        <dbReference type="WBParaSite" id="MBELARI_LOCUS3509"/>
    </source>
</evidence>
<proteinExistence type="predicted"/>
<keyword evidence="7" id="KW-0675">Receptor</keyword>
<dbReference type="PROSITE" id="PS51030">
    <property type="entry name" value="NUCLEAR_REC_DBD_2"/>
    <property type="match status" value="1"/>
</dbReference>
<evidence type="ECO:0000256" key="8">
    <source>
        <dbReference type="ARBA" id="ARBA00023242"/>
    </source>
</evidence>
<dbReference type="PANTHER" id="PTHR24085:SF4">
    <property type="entry name" value="NUCLEAR HORMONE RECEPTOR HR38-RELATED"/>
    <property type="match status" value="1"/>
</dbReference>
<dbReference type="GO" id="GO:0005634">
    <property type="term" value="C:nucleus"/>
    <property type="evidence" value="ECO:0007669"/>
    <property type="project" value="TreeGrafter"/>
</dbReference>
<dbReference type="GO" id="GO:0035259">
    <property type="term" value="F:nuclear glucocorticoid receptor binding"/>
    <property type="evidence" value="ECO:0007669"/>
    <property type="project" value="TreeGrafter"/>
</dbReference>
<dbReference type="PANTHER" id="PTHR24085">
    <property type="entry name" value="NUCLEAR HORMONE RECEPTOR"/>
    <property type="match status" value="1"/>
</dbReference>
<dbReference type="GO" id="GO:0071376">
    <property type="term" value="P:cellular response to corticotropin-releasing hormone stimulus"/>
    <property type="evidence" value="ECO:0007669"/>
    <property type="project" value="TreeGrafter"/>
</dbReference>
<protein>
    <submittedName>
        <fullName evidence="11">Nuclear receptor domain-containing protein</fullName>
    </submittedName>
</protein>
<dbReference type="SMART" id="SM00399">
    <property type="entry name" value="ZnF_C4"/>
    <property type="match status" value="1"/>
</dbReference>
<keyword evidence="3" id="KW-0862">Zinc</keyword>
<dbReference type="SUPFAM" id="SSF57716">
    <property type="entry name" value="Glucocorticoid receptor-like (DNA-binding domain)"/>
    <property type="match status" value="1"/>
</dbReference>
<evidence type="ECO:0000313" key="10">
    <source>
        <dbReference type="Proteomes" id="UP000887575"/>
    </source>
</evidence>
<dbReference type="GO" id="GO:0000978">
    <property type="term" value="F:RNA polymerase II cis-regulatory region sequence-specific DNA binding"/>
    <property type="evidence" value="ECO:0007669"/>
    <property type="project" value="TreeGrafter"/>
</dbReference>
<keyword evidence="8" id="KW-0539">Nucleus</keyword>
<evidence type="ECO:0000256" key="2">
    <source>
        <dbReference type="ARBA" id="ARBA00022771"/>
    </source>
</evidence>
<dbReference type="Gene3D" id="3.30.50.10">
    <property type="entry name" value="Erythroid Transcription Factor GATA-1, subunit A"/>
    <property type="match status" value="1"/>
</dbReference>
<sequence length="225" mass="25104">MFDSLTGLESSSSPMNLVPKFETQESDISAFSSYDDQSIYDDLPTTFEEFVNLLDQLQSQLDSPTASPIQDSDFNLENQQNDCAFSSSPNSSEDGSFIFPAKIRRSSSSASSRKSRDTEPCAVCGDGAYHIHYGVLTCEGCKGFFKRTVQRGNTDFTCKKKGCCDISFLVSNTEDFQNTLNSRTRSLCRPCRWKKCLDIGMSPNVVRSGHLAGRRGKLPRRRSYL</sequence>
<dbReference type="PROSITE" id="PS00031">
    <property type="entry name" value="NUCLEAR_REC_DBD_1"/>
    <property type="match status" value="1"/>
</dbReference>
<name>A0AAF3J8S1_9BILA</name>
<accession>A0AAF3J8S1</accession>
<dbReference type="GO" id="GO:0005667">
    <property type="term" value="C:transcription regulator complex"/>
    <property type="evidence" value="ECO:0007669"/>
    <property type="project" value="TreeGrafter"/>
</dbReference>
<keyword evidence="6" id="KW-0804">Transcription</keyword>
<keyword evidence="4" id="KW-0805">Transcription regulation</keyword>
<evidence type="ECO:0000256" key="6">
    <source>
        <dbReference type="ARBA" id="ARBA00023163"/>
    </source>
</evidence>
<feature type="domain" description="Nuclear receptor" evidence="9">
    <location>
        <begin position="118"/>
        <end position="208"/>
    </location>
</feature>
<dbReference type="GO" id="GO:0008270">
    <property type="term" value="F:zinc ion binding"/>
    <property type="evidence" value="ECO:0007669"/>
    <property type="project" value="UniProtKB-KW"/>
</dbReference>
<dbReference type="InterPro" id="IPR001628">
    <property type="entry name" value="Znf_hrmn_rcpt"/>
</dbReference>
<keyword evidence="2" id="KW-0863">Zinc-finger</keyword>
<organism evidence="10 11">
    <name type="scientific">Mesorhabditis belari</name>
    <dbReference type="NCBI Taxonomy" id="2138241"/>
    <lineage>
        <taxon>Eukaryota</taxon>
        <taxon>Metazoa</taxon>
        <taxon>Ecdysozoa</taxon>
        <taxon>Nematoda</taxon>
        <taxon>Chromadorea</taxon>
        <taxon>Rhabditida</taxon>
        <taxon>Rhabditina</taxon>
        <taxon>Rhabditomorpha</taxon>
        <taxon>Rhabditoidea</taxon>
        <taxon>Rhabditidae</taxon>
        <taxon>Mesorhabditinae</taxon>
        <taxon>Mesorhabditis</taxon>
    </lineage>
</organism>
<reference evidence="11" key="1">
    <citation type="submission" date="2024-02" db="UniProtKB">
        <authorList>
            <consortium name="WormBaseParasite"/>
        </authorList>
    </citation>
    <scope>IDENTIFICATION</scope>
</reference>
<evidence type="ECO:0000256" key="7">
    <source>
        <dbReference type="ARBA" id="ARBA00023170"/>
    </source>
</evidence>
<dbReference type="InterPro" id="IPR013088">
    <property type="entry name" value="Znf_NHR/GATA"/>
</dbReference>
<evidence type="ECO:0000256" key="4">
    <source>
        <dbReference type="ARBA" id="ARBA00023015"/>
    </source>
</evidence>
<dbReference type="WBParaSite" id="MBELARI_LOCUS3509">
    <property type="protein sequence ID" value="MBELARI_LOCUS3509"/>
    <property type="gene ID" value="MBELARI_LOCUS3509"/>
</dbReference>
<evidence type="ECO:0000256" key="5">
    <source>
        <dbReference type="ARBA" id="ARBA00023125"/>
    </source>
</evidence>
<keyword evidence="1" id="KW-0479">Metal-binding</keyword>